<dbReference type="RefSeq" id="WP_072837314.1">
    <property type="nucleotide sequence ID" value="NZ_FQUU01000045.1"/>
</dbReference>
<proteinExistence type="predicted"/>
<evidence type="ECO:0000313" key="1">
    <source>
        <dbReference type="EMBL" id="SHG06744.1"/>
    </source>
</evidence>
<dbReference type="AlphaFoldDB" id="A0A1M5GSK0"/>
<organism evidence="1 2">
    <name type="scientific">Flavisolibacter ginsengisoli DSM 18119</name>
    <dbReference type="NCBI Taxonomy" id="1121884"/>
    <lineage>
        <taxon>Bacteria</taxon>
        <taxon>Pseudomonadati</taxon>
        <taxon>Bacteroidota</taxon>
        <taxon>Chitinophagia</taxon>
        <taxon>Chitinophagales</taxon>
        <taxon>Chitinophagaceae</taxon>
        <taxon>Flavisolibacter</taxon>
    </lineage>
</organism>
<dbReference type="STRING" id="1121884.SAMN02745131_04219"/>
<protein>
    <submittedName>
        <fullName evidence="1">Uncharacterized protein</fullName>
    </submittedName>
</protein>
<reference evidence="1 2" key="1">
    <citation type="submission" date="2016-11" db="EMBL/GenBank/DDBJ databases">
        <authorList>
            <person name="Jaros S."/>
            <person name="Januszkiewicz K."/>
            <person name="Wedrychowicz H."/>
        </authorList>
    </citation>
    <scope>NUCLEOTIDE SEQUENCE [LARGE SCALE GENOMIC DNA]</scope>
    <source>
        <strain evidence="1 2">DSM 18119</strain>
    </source>
</reference>
<dbReference type="OrthoDB" id="645138at2"/>
<sequence>MAKQRSIIKLDGTISDITFYKTADGYLAKEKSAISANRIATDPAFERTRENGIEFGHAGAAAKLLRKSIRPLLNKGRDRRVGSRLTKEMMKVVKSDATSTRGQRNVLDGETEMLEGFDFNINAPLGSTLFAPYVATIDRTTGTSGVNLSPFVPADAIAAPDGATHFSIVSAGVEIDFEGGVTVQQISDSGIMPLGNTAGSAVTMTHTLTANSTHPIFVLLGVQFFQDVNGIKYSLKNGGYNALGLVKVSGL</sequence>
<keyword evidence="2" id="KW-1185">Reference proteome</keyword>
<name>A0A1M5GSK0_9BACT</name>
<evidence type="ECO:0000313" key="2">
    <source>
        <dbReference type="Proteomes" id="UP000184048"/>
    </source>
</evidence>
<gene>
    <name evidence="1" type="ORF">SAMN02745131_04219</name>
</gene>
<dbReference type="Proteomes" id="UP000184048">
    <property type="component" value="Unassembled WGS sequence"/>
</dbReference>
<dbReference type="EMBL" id="FQUU01000045">
    <property type="protein sequence ID" value="SHG06744.1"/>
    <property type="molecule type" value="Genomic_DNA"/>
</dbReference>
<accession>A0A1M5GSK0</accession>